<sequence>MGSLPNISDGLYPATEVPLFNTTTNTGKTFSYHHSIQNAVPISNDIDNIVMRFAQFVSAVVGRNKVAYLVETDHRLNIVNASVTPAGVKVTILQEPDDGSALSDLGFCISTMQDRVFDLQKPFILAVRASGNVADLQAYLCRSHGPAAAAQHLLQLAISYMSPEVSFNDTERSLITVPSVSATHRSPVLHDLLEQAAARYGNTVAIDEITGKQGGAYMRKQLTYGELENKASKFAHQLDALLQQLDWPVFLGEQYLVPILMPNSTELNICMNAISKSGHAFCALPLDAPEQRIQDLLEDLGAPGILGVGDNLWKGTAFGEQIIWIDYNNIQARLKDCQPRTDDGILPRRLIDPEDLAYIIYTSGSSGKPKGVMMQHSAAVSFLHNMDDGPAPLPAGSDFRWMVMSAPTFDIMLMDNFMAFKKGGTVCIAERSLLLTQPEAIMHELRATATFTVTSLAMLLRSEKMPTVSWLSVGGELLGQRVVDNFAPEPEEAGEASGSRRLICGYGPTEATVFITNNVCDKTSRPSVVGQPLPNMTLVVLDTASPEQARAVPAGIAGELAVAGPQLSSGYLNRPEETAQAFIETSEFGRLYRTGDRVRVVWTEDGQPRIDYLGRLNTDQIKLNGRRVDLPEIENVLSQCKGVARAATLVSDSKLVACIMPWQGSKDVAGVENRCRVEVSKQLPAYMRPVQYFVVDELPLSANGKVDRRALSSMLLTDAPAISAEADTGPTTEDSKSFMFAMPALVRSALTDVLGSEVRSQPETASLLQLGLDSLCAVEFLQNLNEAGIEPPHLYDILGASTISDLIAVVQQSQLQPLSMEQVVDVTSDAQSTVLDAQTHQGPTSADGIDVSIIAAYDEEKVFELSIDAKMRHFEYHLRPKCLAALGLKDEQVEQVLPTTSVQTRFVGNAVDLHLYNPAELVGRPQIQHFPYNIPTMTIDPARLQRAVEAVLPRHDCFRTVFTPVEHPLAPFAQCILSPSVARVPKTEVVCDDTDAESRDSLWVQTVNGIQRAAENYMSIDKPGIAMAWVWSPSRARCTMIMTLFHGIFDGTQLNYLWDAVLAEYENPGSAPATDLLPMRRAVEFALDYDWIETGMYWVRRLAGVPPFHLGPRQPVPRVLAPSPVAGFSESHMRACGIKASMTLRQLKKAAQAMSVSMLCVGELAWASVLAQTLPDDTRAAALAGKRSFDIQWSTVLNGRRHKDAMRCMAPMMAAVPQILFVDGSRPVSNREACAELSNRHHEAQPHVQMPCPSMAHYKMGCGRFDSVLLLQALAPESARSSMRSLPGFNLDENFMAPFKEIDVGFPLTMEIWPGKLKWDEKMLLRCMYSNAKYKFLTHDWMHAALSAFDEALVRITSAPDEMFYIG</sequence>
<keyword evidence="1" id="KW-0596">Phosphopantetheine</keyword>
<dbReference type="OrthoDB" id="4862921at2759"/>
<evidence type="ECO:0000259" key="4">
    <source>
        <dbReference type="PROSITE" id="PS50075"/>
    </source>
</evidence>
<dbReference type="GO" id="GO:0043041">
    <property type="term" value="P:amino acid activation for nonribosomal peptide biosynthetic process"/>
    <property type="evidence" value="ECO:0007669"/>
    <property type="project" value="TreeGrafter"/>
</dbReference>
<dbReference type="PANTHER" id="PTHR45527:SF1">
    <property type="entry name" value="FATTY ACID SYNTHASE"/>
    <property type="match status" value="1"/>
</dbReference>
<evidence type="ECO:0000313" key="5">
    <source>
        <dbReference type="EMBL" id="OAA76065.1"/>
    </source>
</evidence>
<dbReference type="GO" id="GO:0016874">
    <property type="term" value="F:ligase activity"/>
    <property type="evidence" value="ECO:0007669"/>
    <property type="project" value="UniProtKB-KW"/>
</dbReference>
<evidence type="ECO:0000256" key="2">
    <source>
        <dbReference type="ARBA" id="ARBA00022553"/>
    </source>
</evidence>
<dbReference type="InterPro" id="IPR023213">
    <property type="entry name" value="CAT-like_dom_sf"/>
</dbReference>
<dbReference type="Gene3D" id="3.30.300.30">
    <property type="match status" value="1"/>
</dbReference>
<feature type="domain" description="Carrier" evidence="4">
    <location>
        <begin position="737"/>
        <end position="814"/>
    </location>
</feature>
<dbReference type="SUPFAM" id="SSF47336">
    <property type="entry name" value="ACP-like"/>
    <property type="match status" value="1"/>
</dbReference>
<dbReference type="PROSITE" id="PS00455">
    <property type="entry name" value="AMP_BINDING"/>
    <property type="match status" value="1"/>
</dbReference>
<dbReference type="GO" id="GO:0044550">
    <property type="term" value="P:secondary metabolite biosynthetic process"/>
    <property type="evidence" value="ECO:0007669"/>
    <property type="project" value="TreeGrafter"/>
</dbReference>
<dbReference type="InterPro" id="IPR042099">
    <property type="entry name" value="ANL_N_sf"/>
</dbReference>
<dbReference type="STRING" id="1081108.A0A168G5S6"/>
<dbReference type="Proteomes" id="UP000076881">
    <property type="component" value="Unassembled WGS sequence"/>
</dbReference>
<proteinExistence type="predicted"/>
<reference evidence="5 6" key="1">
    <citation type="journal article" date="2016" name="Genome Biol. Evol.">
        <title>Divergent and convergent evolution of fungal pathogenicity.</title>
        <authorList>
            <person name="Shang Y."/>
            <person name="Xiao G."/>
            <person name="Zheng P."/>
            <person name="Cen K."/>
            <person name="Zhan S."/>
            <person name="Wang C."/>
        </authorList>
    </citation>
    <scope>NUCLEOTIDE SEQUENCE [LARGE SCALE GENOMIC DNA]</scope>
    <source>
        <strain evidence="5 6">RCEF 1005</strain>
    </source>
</reference>
<dbReference type="GO" id="GO:0031177">
    <property type="term" value="F:phosphopantetheine binding"/>
    <property type="evidence" value="ECO:0007669"/>
    <property type="project" value="TreeGrafter"/>
</dbReference>
<keyword evidence="6" id="KW-1185">Reference proteome</keyword>
<comment type="caution">
    <text evidence="5">The sequence shown here is derived from an EMBL/GenBank/DDBJ whole genome shotgun (WGS) entry which is preliminary data.</text>
</comment>
<dbReference type="SUPFAM" id="SSF52777">
    <property type="entry name" value="CoA-dependent acyltransferases"/>
    <property type="match status" value="2"/>
</dbReference>
<dbReference type="InterPro" id="IPR036736">
    <property type="entry name" value="ACP-like_sf"/>
</dbReference>
<dbReference type="InterPro" id="IPR025110">
    <property type="entry name" value="AMP-bd_C"/>
</dbReference>
<dbReference type="Gene3D" id="3.30.559.30">
    <property type="entry name" value="Nonribosomal peptide synthetase, condensation domain"/>
    <property type="match status" value="1"/>
</dbReference>
<keyword evidence="3 5" id="KW-0436">Ligase</keyword>
<dbReference type="InterPro" id="IPR045851">
    <property type="entry name" value="AMP-bd_C_sf"/>
</dbReference>
<evidence type="ECO:0000256" key="1">
    <source>
        <dbReference type="ARBA" id="ARBA00022450"/>
    </source>
</evidence>
<evidence type="ECO:0000313" key="6">
    <source>
        <dbReference type="Proteomes" id="UP000076881"/>
    </source>
</evidence>
<dbReference type="InterPro" id="IPR009081">
    <property type="entry name" value="PP-bd_ACP"/>
</dbReference>
<dbReference type="InterPro" id="IPR020845">
    <property type="entry name" value="AMP-binding_CS"/>
</dbReference>
<dbReference type="PROSITE" id="PS50075">
    <property type="entry name" value="CARRIER"/>
    <property type="match status" value="1"/>
</dbReference>
<name>A0A168G5S6_CORDF</name>
<dbReference type="Pfam" id="PF00668">
    <property type="entry name" value="Condensation"/>
    <property type="match status" value="1"/>
</dbReference>
<dbReference type="Pfam" id="PF00550">
    <property type="entry name" value="PP-binding"/>
    <property type="match status" value="1"/>
</dbReference>
<dbReference type="InterPro" id="IPR000873">
    <property type="entry name" value="AMP-dep_synth/lig_dom"/>
</dbReference>
<dbReference type="Gene3D" id="3.30.559.10">
    <property type="entry name" value="Chloramphenicol acetyltransferase-like domain"/>
    <property type="match status" value="1"/>
</dbReference>
<dbReference type="InterPro" id="IPR001242">
    <property type="entry name" value="Condensation_dom"/>
</dbReference>
<dbReference type="Pfam" id="PF00501">
    <property type="entry name" value="AMP-binding"/>
    <property type="match status" value="1"/>
</dbReference>
<keyword evidence="2" id="KW-0597">Phosphoprotein</keyword>
<protein>
    <submittedName>
        <fullName evidence="5">AMP-dependent synthetase/ligase</fullName>
    </submittedName>
</protein>
<dbReference type="GO" id="GO:0005737">
    <property type="term" value="C:cytoplasm"/>
    <property type="evidence" value="ECO:0007669"/>
    <property type="project" value="TreeGrafter"/>
</dbReference>
<dbReference type="EMBL" id="AZHF01000004">
    <property type="protein sequence ID" value="OAA76065.1"/>
    <property type="molecule type" value="Genomic_DNA"/>
</dbReference>
<accession>A0A168G5S6</accession>
<organism evidence="5 6">
    <name type="scientific">Akanthomyces lecanii RCEF 1005</name>
    <dbReference type="NCBI Taxonomy" id="1081108"/>
    <lineage>
        <taxon>Eukaryota</taxon>
        <taxon>Fungi</taxon>
        <taxon>Dikarya</taxon>
        <taxon>Ascomycota</taxon>
        <taxon>Pezizomycotina</taxon>
        <taxon>Sordariomycetes</taxon>
        <taxon>Hypocreomycetidae</taxon>
        <taxon>Hypocreales</taxon>
        <taxon>Cordycipitaceae</taxon>
        <taxon>Akanthomyces</taxon>
        <taxon>Cordyceps confragosa</taxon>
    </lineage>
</organism>
<dbReference type="SUPFAM" id="SSF56801">
    <property type="entry name" value="Acetyl-CoA synthetase-like"/>
    <property type="match status" value="1"/>
</dbReference>
<dbReference type="Gene3D" id="3.40.50.12780">
    <property type="entry name" value="N-terminal domain of ligase-like"/>
    <property type="match status" value="1"/>
</dbReference>
<evidence type="ECO:0000256" key="3">
    <source>
        <dbReference type="ARBA" id="ARBA00022598"/>
    </source>
</evidence>
<gene>
    <name evidence="5" type="ORF">LEL_05749</name>
</gene>
<dbReference type="Pfam" id="PF13193">
    <property type="entry name" value="AMP-binding_C"/>
    <property type="match status" value="1"/>
</dbReference>
<dbReference type="PANTHER" id="PTHR45527">
    <property type="entry name" value="NONRIBOSOMAL PEPTIDE SYNTHETASE"/>
    <property type="match status" value="1"/>
</dbReference>